<dbReference type="Gene3D" id="2.60.40.1120">
    <property type="entry name" value="Carboxypeptidase-like, regulatory domain"/>
    <property type="match status" value="1"/>
</dbReference>
<feature type="compositionally biased region" description="Gly residues" evidence="1">
    <location>
        <begin position="563"/>
        <end position="580"/>
    </location>
</feature>
<feature type="region of interest" description="Disordered" evidence="1">
    <location>
        <begin position="284"/>
        <end position="380"/>
    </location>
</feature>
<keyword evidence="4" id="KW-1185">Reference proteome</keyword>
<sequence>MSISVSNGSLSPGENANVRISIKNNNPSDNPGNNRQTATVRVTTSFGELSCSQNCDGDIDINAGDTEEVTARVTAGNVPDGQTKAGQVIVQVSINGENAQATRDMTVRGKQVQAPPPTETVKTISGKVINQADGKPVNGAYVALSDGNSQTHETIASSNGTFRFNGSERNPIAPGRITIGASKDEIKVTKAITVNAGQSSTGVTLSLQLTAAASPSGTPVPTEEAPLDDELTDEPSDSAIAANPAGNTDEGGGFGNWLVVLGGGLLVAFGVGGIVWVMLRRKENDDPDDATSTTGVRPAAPMGGAAAYRGGGNDATRIAGPGGGPMADAPTMLHSRAPMDEFPDPYGAPMPAQAPTYGQQQPGWDAGGAGGYGASQPTQVGGYDQATQMYGGAAPTQFGNAPGSGGGYGAGGGYGDAPGSGAGGYGGAPASGGGYGAGPAGYPQSGGGGYGDQRFDEPTGRYEPASGGDGYGGRDNGYGGGAGNSGYGAGGGNNGYGGAPASGGGYGDDRGYGAEPNGYDQGGANGYGSAPRGGYDQQGRGGYEGGGYGGQQGGGYDDTRGYPAGGGDYGRGGGYEGGGYDRVPEQRGGGAYGGNQNAGYDDRGDYYDGQGQQNNGGEGRARHGGGGGRGGDRRELGWLDD</sequence>
<proteinExistence type="predicted"/>
<feature type="region of interest" description="Disordered" evidence="1">
    <location>
        <begin position="212"/>
        <end position="248"/>
    </location>
</feature>
<evidence type="ECO:0000256" key="2">
    <source>
        <dbReference type="SAM" id="Phobius"/>
    </source>
</evidence>
<protein>
    <recommendedName>
        <fullName evidence="5">Carboxypeptidase regulatory-like domain-containing protein</fullName>
    </recommendedName>
</protein>
<feature type="compositionally biased region" description="Basic and acidic residues" evidence="1">
    <location>
        <begin position="630"/>
        <end position="641"/>
    </location>
</feature>
<comment type="caution">
    <text evidence="3">The sequence shown here is derived from an EMBL/GenBank/DDBJ whole genome shotgun (WGS) entry which is preliminary data.</text>
</comment>
<accession>A0ABQ4CEU5</accession>
<dbReference type="InterPro" id="IPR013784">
    <property type="entry name" value="Carb-bd-like_fold"/>
</dbReference>
<feature type="region of interest" description="Disordered" evidence="1">
    <location>
        <begin position="444"/>
        <end position="641"/>
    </location>
</feature>
<feature type="compositionally biased region" description="Gly residues" evidence="1">
    <location>
        <begin position="467"/>
        <end position="506"/>
    </location>
</feature>
<reference evidence="3 4" key="1">
    <citation type="submission" date="2021-01" db="EMBL/GenBank/DDBJ databases">
        <title>Whole genome shotgun sequence of Asanoa iriomotensis NBRC 100142.</title>
        <authorList>
            <person name="Komaki H."/>
            <person name="Tamura T."/>
        </authorList>
    </citation>
    <scope>NUCLEOTIDE SEQUENCE [LARGE SCALE GENOMIC DNA]</scope>
    <source>
        <strain evidence="3 4">NBRC 100142</strain>
    </source>
</reference>
<evidence type="ECO:0000313" key="4">
    <source>
        <dbReference type="Proteomes" id="UP000624325"/>
    </source>
</evidence>
<dbReference type="PRINTS" id="PR01228">
    <property type="entry name" value="EGGSHELL"/>
</dbReference>
<evidence type="ECO:0008006" key="5">
    <source>
        <dbReference type="Google" id="ProtNLM"/>
    </source>
</evidence>
<feature type="region of interest" description="Disordered" evidence="1">
    <location>
        <begin position="1"/>
        <end position="36"/>
    </location>
</feature>
<keyword evidence="2" id="KW-0472">Membrane</keyword>
<feature type="compositionally biased region" description="Gly residues" evidence="1">
    <location>
        <begin position="539"/>
        <end position="556"/>
    </location>
</feature>
<dbReference type="SUPFAM" id="SSF49452">
    <property type="entry name" value="Starch-binding domain-like"/>
    <property type="match status" value="1"/>
</dbReference>
<name>A0ABQ4CEU5_9ACTN</name>
<dbReference type="EMBL" id="BONC01000078">
    <property type="protein sequence ID" value="GIF60835.1"/>
    <property type="molecule type" value="Genomic_DNA"/>
</dbReference>
<feature type="compositionally biased region" description="Low complexity" evidence="1">
    <location>
        <begin position="24"/>
        <end position="34"/>
    </location>
</feature>
<evidence type="ECO:0000256" key="1">
    <source>
        <dbReference type="SAM" id="MobiDB-lite"/>
    </source>
</evidence>
<keyword evidence="2" id="KW-0812">Transmembrane</keyword>
<dbReference type="Pfam" id="PF13620">
    <property type="entry name" value="CarboxypepD_reg"/>
    <property type="match status" value="1"/>
</dbReference>
<feature type="compositionally biased region" description="Acidic residues" evidence="1">
    <location>
        <begin position="225"/>
        <end position="236"/>
    </location>
</feature>
<dbReference type="Proteomes" id="UP000624325">
    <property type="component" value="Unassembled WGS sequence"/>
</dbReference>
<organism evidence="3 4">
    <name type="scientific">Asanoa iriomotensis</name>
    <dbReference type="NCBI Taxonomy" id="234613"/>
    <lineage>
        <taxon>Bacteria</taxon>
        <taxon>Bacillati</taxon>
        <taxon>Actinomycetota</taxon>
        <taxon>Actinomycetes</taxon>
        <taxon>Micromonosporales</taxon>
        <taxon>Micromonosporaceae</taxon>
        <taxon>Asanoa</taxon>
    </lineage>
</organism>
<gene>
    <name evidence="3" type="ORF">Air01nite_69300</name>
</gene>
<feature type="compositionally biased region" description="Polar residues" evidence="1">
    <location>
        <begin position="1"/>
        <end position="14"/>
    </location>
</feature>
<feature type="compositionally biased region" description="Gly residues" evidence="1">
    <location>
        <begin position="614"/>
        <end position="629"/>
    </location>
</feature>
<keyword evidence="2" id="KW-1133">Transmembrane helix</keyword>
<feature type="transmembrane region" description="Helical" evidence="2">
    <location>
        <begin position="257"/>
        <end position="279"/>
    </location>
</feature>
<evidence type="ECO:0000313" key="3">
    <source>
        <dbReference type="EMBL" id="GIF60835.1"/>
    </source>
</evidence>